<comment type="caution">
    <text evidence="3">The sequence shown here is derived from an EMBL/GenBank/DDBJ whole genome shotgun (WGS) entry which is preliminary data.</text>
</comment>
<organism evidence="3 4">
    <name type="scientific">Colletotrichum musicola</name>
    <dbReference type="NCBI Taxonomy" id="2175873"/>
    <lineage>
        <taxon>Eukaryota</taxon>
        <taxon>Fungi</taxon>
        <taxon>Dikarya</taxon>
        <taxon>Ascomycota</taxon>
        <taxon>Pezizomycotina</taxon>
        <taxon>Sordariomycetes</taxon>
        <taxon>Hypocreomycetidae</taxon>
        <taxon>Glomerellales</taxon>
        <taxon>Glomerellaceae</taxon>
        <taxon>Colletotrichum</taxon>
        <taxon>Colletotrichum orchidearum species complex</taxon>
    </lineage>
</organism>
<evidence type="ECO:0008006" key="5">
    <source>
        <dbReference type="Google" id="ProtNLM"/>
    </source>
</evidence>
<reference evidence="3" key="1">
    <citation type="journal article" date="2020" name="Phytopathology">
        <title>Genome Sequence Resources of Colletotrichum truncatum, C. plurivorum, C. musicola, and C. sojae: Four Species Pathogenic to Soybean (Glycine max).</title>
        <authorList>
            <person name="Rogerio F."/>
            <person name="Boufleur T.R."/>
            <person name="Ciampi-Guillardi M."/>
            <person name="Sukno S.A."/>
            <person name="Thon M.R."/>
            <person name="Massola Junior N.S."/>
            <person name="Baroncelli R."/>
        </authorList>
    </citation>
    <scope>NUCLEOTIDE SEQUENCE</scope>
    <source>
        <strain evidence="3">LFN0074</strain>
    </source>
</reference>
<dbReference type="EMBL" id="WIGM01000372">
    <property type="protein sequence ID" value="KAF6827309.1"/>
    <property type="molecule type" value="Genomic_DNA"/>
</dbReference>
<feature type="chain" id="PRO_5034082491" description="Integral membrane protein" evidence="2">
    <location>
        <begin position="25"/>
        <end position="85"/>
    </location>
</feature>
<name>A0A8H6K9C8_9PEZI</name>
<dbReference type="AlphaFoldDB" id="A0A8H6K9C8"/>
<accession>A0A8H6K9C8</accession>
<evidence type="ECO:0000256" key="1">
    <source>
        <dbReference type="SAM" id="MobiDB-lite"/>
    </source>
</evidence>
<sequence>MAPSFLMNYMVLLVVVGRRRRVAAISWIEFSKAPARPRKLNCDNTMNSPWNLGHGPDATAALDGTGPGNDSPAGVSPDVGTQSLV</sequence>
<keyword evidence="2" id="KW-0732">Signal</keyword>
<evidence type="ECO:0000313" key="3">
    <source>
        <dbReference type="EMBL" id="KAF6827309.1"/>
    </source>
</evidence>
<dbReference type="Proteomes" id="UP000639643">
    <property type="component" value="Unassembled WGS sequence"/>
</dbReference>
<feature type="signal peptide" evidence="2">
    <location>
        <begin position="1"/>
        <end position="24"/>
    </location>
</feature>
<keyword evidence="4" id="KW-1185">Reference proteome</keyword>
<evidence type="ECO:0000256" key="2">
    <source>
        <dbReference type="SAM" id="SignalP"/>
    </source>
</evidence>
<gene>
    <name evidence="3" type="ORF">CMUS01_09052</name>
</gene>
<protein>
    <recommendedName>
        <fullName evidence="5">Integral membrane protein</fullName>
    </recommendedName>
</protein>
<evidence type="ECO:0000313" key="4">
    <source>
        <dbReference type="Proteomes" id="UP000639643"/>
    </source>
</evidence>
<proteinExistence type="predicted"/>
<feature type="region of interest" description="Disordered" evidence="1">
    <location>
        <begin position="47"/>
        <end position="85"/>
    </location>
</feature>